<accession>A0A834I2Y0</accession>
<protein>
    <submittedName>
        <fullName evidence="1">Uncharacterized protein</fullName>
    </submittedName>
</protein>
<name>A0A834I2Y0_RHYFE</name>
<dbReference type="EMBL" id="JAACXV010013433">
    <property type="protein sequence ID" value="KAF7273440.1"/>
    <property type="molecule type" value="Genomic_DNA"/>
</dbReference>
<evidence type="ECO:0000313" key="1">
    <source>
        <dbReference type="EMBL" id="KAF7273440.1"/>
    </source>
</evidence>
<keyword evidence="2" id="KW-1185">Reference proteome</keyword>
<dbReference type="Proteomes" id="UP000625711">
    <property type="component" value="Unassembled WGS sequence"/>
</dbReference>
<comment type="caution">
    <text evidence="1">The sequence shown here is derived from an EMBL/GenBank/DDBJ whole genome shotgun (WGS) entry which is preliminary data.</text>
</comment>
<dbReference type="AlphaFoldDB" id="A0A834I2Y0"/>
<organism evidence="1 2">
    <name type="scientific">Rhynchophorus ferrugineus</name>
    <name type="common">Red palm weevil</name>
    <name type="synonym">Curculio ferrugineus</name>
    <dbReference type="NCBI Taxonomy" id="354439"/>
    <lineage>
        <taxon>Eukaryota</taxon>
        <taxon>Metazoa</taxon>
        <taxon>Ecdysozoa</taxon>
        <taxon>Arthropoda</taxon>
        <taxon>Hexapoda</taxon>
        <taxon>Insecta</taxon>
        <taxon>Pterygota</taxon>
        <taxon>Neoptera</taxon>
        <taxon>Endopterygota</taxon>
        <taxon>Coleoptera</taxon>
        <taxon>Polyphaga</taxon>
        <taxon>Cucujiformia</taxon>
        <taxon>Curculionidae</taxon>
        <taxon>Dryophthorinae</taxon>
        <taxon>Rhynchophorus</taxon>
    </lineage>
</organism>
<reference evidence="1" key="1">
    <citation type="submission" date="2020-08" db="EMBL/GenBank/DDBJ databases">
        <title>Genome sequencing and assembly of the red palm weevil Rhynchophorus ferrugineus.</title>
        <authorList>
            <person name="Dias G.B."/>
            <person name="Bergman C.M."/>
            <person name="Manee M."/>
        </authorList>
    </citation>
    <scope>NUCLEOTIDE SEQUENCE</scope>
    <source>
        <strain evidence="1">AA-2017</strain>
        <tissue evidence="1">Whole larva</tissue>
    </source>
</reference>
<gene>
    <name evidence="1" type="ORF">GWI33_013853</name>
</gene>
<evidence type="ECO:0000313" key="2">
    <source>
        <dbReference type="Proteomes" id="UP000625711"/>
    </source>
</evidence>
<sequence length="87" mass="10117">MVLTDSTLTYRRANVKELPEPFLSVQPRSPSRSARFGWKKLRLAEEKCSAWRADVRLEATNVEAPSARPYMTSLRRRVRHQFVADRA</sequence>
<proteinExistence type="predicted"/>